<proteinExistence type="predicted"/>
<dbReference type="InterPro" id="IPR011251">
    <property type="entry name" value="Luciferase-like_dom"/>
</dbReference>
<evidence type="ECO:0000256" key="1">
    <source>
        <dbReference type="ARBA" id="ARBA00007789"/>
    </source>
</evidence>
<reference evidence="3 4" key="1">
    <citation type="submission" date="2018-10" db="EMBL/GenBank/DDBJ databases">
        <title>Cohnella sp. M2MS4P-1, whole genome shotgun sequence.</title>
        <authorList>
            <person name="Tuo L."/>
        </authorList>
    </citation>
    <scope>NUCLEOTIDE SEQUENCE [LARGE SCALE GENOMIC DNA]</scope>
    <source>
        <strain evidence="3 4">M2MS4P-1</strain>
    </source>
</reference>
<dbReference type="Pfam" id="PF00296">
    <property type="entry name" value="Bac_luciferase"/>
    <property type="match status" value="1"/>
</dbReference>
<organism evidence="3 4">
    <name type="scientific">Cohnella endophytica</name>
    <dbReference type="NCBI Taxonomy" id="2419778"/>
    <lineage>
        <taxon>Bacteria</taxon>
        <taxon>Bacillati</taxon>
        <taxon>Bacillota</taxon>
        <taxon>Bacilli</taxon>
        <taxon>Bacillales</taxon>
        <taxon>Paenibacillaceae</taxon>
        <taxon>Cohnella</taxon>
    </lineage>
</organism>
<dbReference type="OrthoDB" id="9780518at2"/>
<dbReference type="PANTHER" id="PTHR30137">
    <property type="entry name" value="LUCIFERASE-LIKE MONOOXYGENASE"/>
    <property type="match status" value="1"/>
</dbReference>
<dbReference type="SUPFAM" id="SSF51679">
    <property type="entry name" value="Bacterial luciferase-like"/>
    <property type="match status" value="1"/>
</dbReference>
<dbReference type="AlphaFoldDB" id="A0A494YDD2"/>
<dbReference type="NCBIfam" id="TIGR03558">
    <property type="entry name" value="oxido_grp_1"/>
    <property type="match status" value="1"/>
</dbReference>
<name>A0A494YDD2_9BACL</name>
<keyword evidence="4" id="KW-1185">Reference proteome</keyword>
<accession>A0A494YDD2</accession>
<dbReference type="RefSeq" id="WP_120973717.1">
    <property type="nucleotide sequence ID" value="NZ_RBZM01000001.1"/>
</dbReference>
<dbReference type="Proteomes" id="UP000282076">
    <property type="component" value="Unassembled WGS sequence"/>
</dbReference>
<gene>
    <name evidence="3" type="ORF">D7Z26_00440</name>
</gene>
<evidence type="ECO:0000313" key="4">
    <source>
        <dbReference type="Proteomes" id="UP000282076"/>
    </source>
</evidence>
<dbReference type="InterPro" id="IPR036661">
    <property type="entry name" value="Luciferase-like_sf"/>
</dbReference>
<dbReference type="PANTHER" id="PTHR30137:SF19">
    <property type="entry name" value="LUCIFERASE-LIKE MONOOXYGENASE"/>
    <property type="match status" value="1"/>
</dbReference>
<dbReference type="GO" id="GO:0005829">
    <property type="term" value="C:cytosol"/>
    <property type="evidence" value="ECO:0007669"/>
    <property type="project" value="TreeGrafter"/>
</dbReference>
<dbReference type="InterPro" id="IPR019949">
    <property type="entry name" value="CmoO-like"/>
</dbReference>
<protein>
    <submittedName>
        <fullName evidence="3">LLM class flavin-dependent oxidoreductase</fullName>
    </submittedName>
</protein>
<evidence type="ECO:0000259" key="2">
    <source>
        <dbReference type="Pfam" id="PF00296"/>
    </source>
</evidence>
<dbReference type="Gene3D" id="3.20.20.30">
    <property type="entry name" value="Luciferase-like domain"/>
    <property type="match status" value="1"/>
</dbReference>
<comment type="similarity">
    <text evidence="1">To bacterial alkanal monooxygenase alpha and beta chains.</text>
</comment>
<dbReference type="FunFam" id="3.20.20.30:FF:000002">
    <property type="entry name" value="LLM class flavin-dependent oxidoreductase"/>
    <property type="match status" value="1"/>
</dbReference>
<feature type="domain" description="Luciferase-like" evidence="2">
    <location>
        <begin position="1"/>
        <end position="300"/>
    </location>
</feature>
<sequence length="332" mass="37170">MKLSVLDHSHVNEGRTVKDALNETVALAQETEKLGYRRFWVSEHHGSQALASSSPEVLIAHIAAHTERIRVGSGGIMLPHYSSYKVAENFKLLEALHPGRIDVGLGRAPGGFPMATRALQEHKRVDIDLYPQQVSDLNAYLHDDDPASHRFAGLRAFPQTDTIPELWLLGSSDGSARIAAQQGTAYAFAQFFGAAGDEPLHLYHAYFKPSAYEPWPRALAAVMVICSESEEEARMLAKSNELFFLKLLSGQEMGFLPSVKTASEYPYSAMEIQMIEQMRARRFIGTPGQVKEGLRRYAERMHLDELMIVSHIHDFDKRVESYRLIAEAFAKS</sequence>
<dbReference type="InterPro" id="IPR050766">
    <property type="entry name" value="Bact_Lucif_Oxidored"/>
</dbReference>
<comment type="caution">
    <text evidence="3">The sequence shown here is derived from an EMBL/GenBank/DDBJ whole genome shotgun (WGS) entry which is preliminary data.</text>
</comment>
<dbReference type="EMBL" id="RBZM01000001">
    <property type="protein sequence ID" value="RKP58015.1"/>
    <property type="molecule type" value="Genomic_DNA"/>
</dbReference>
<dbReference type="GO" id="GO:0016705">
    <property type="term" value="F:oxidoreductase activity, acting on paired donors, with incorporation or reduction of molecular oxygen"/>
    <property type="evidence" value="ECO:0007669"/>
    <property type="project" value="InterPro"/>
</dbReference>
<evidence type="ECO:0000313" key="3">
    <source>
        <dbReference type="EMBL" id="RKP58015.1"/>
    </source>
</evidence>